<dbReference type="Gene3D" id="2.30.110.10">
    <property type="entry name" value="Electron Transport, Fmn-binding Protein, Chain A"/>
    <property type="match status" value="1"/>
</dbReference>
<feature type="domain" description="Pyridoxamine 5'-phosphate oxidase N-terminal" evidence="2">
    <location>
        <begin position="6"/>
        <end position="130"/>
    </location>
</feature>
<evidence type="ECO:0000259" key="2">
    <source>
        <dbReference type="Pfam" id="PF01243"/>
    </source>
</evidence>
<dbReference type="PANTHER" id="PTHR35176:SF6">
    <property type="entry name" value="HEME OXYGENASE HI_0854-RELATED"/>
    <property type="match status" value="1"/>
</dbReference>
<dbReference type="InterPro" id="IPR052019">
    <property type="entry name" value="F420H2_bilvrd_red/Heme_oxyg"/>
</dbReference>
<keyword evidence="4" id="KW-1185">Reference proteome</keyword>
<dbReference type="InterPro" id="IPR012349">
    <property type="entry name" value="Split_barrel_FMN-bd"/>
</dbReference>
<dbReference type="NCBIfam" id="TIGR03618">
    <property type="entry name" value="Rv1155_F420"/>
    <property type="match status" value="1"/>
</dbReference>
<name>A0A1G8XKI8_9ACTN</name>
<dbReference type="GO" id="GO:0016627">
    <property type="term" value="F:oxidoreductase activity, acting on the CH-CH group of donors"/>
    <property type="evidence" value="ECO:0007669"/>
    <property type="project" value="TreeGrafter"/>
</dbReference>
<dbReference type="OrthoDB" id="162914at2"/>
<dbReference type="InterPro" id="IPR019920">
    <property type="entry name" value="F420-binding_dom_put"/>
</dbReference>
<gene>
    <name evidence="3" type="ORF">SAMN05421806_103256</name>
</gene>
<proteinExistence type="predicted"/>
<reference evidence="3 4" key="1">
    <citation type="submission" date="2016-10" db="EMBL/GenBank/DDBJ databases">
        <authorList>
            <person name="de Groot N.N."/>
        </authorList>
    </citation>
    <scope>NUCLEOTIDE SEQUENCE [LARGE SCALE GENOMIC DNA]</scope>
    <source>
        <strain evidence="3 4">CGMCC 4.5727</strain>
    </source>
</reference>
<dbReference type="AlphaFoldDB" id="A0A1G8XKI8"/>
<protein>
    <submittedName>
        <fullName evidence="3">PPOX class probable F420-dependent enzyme</fullName>
    </submittedName>
</protein>
<sequence length="136" mass="14672">MSITLSDAARRLLEDPNTAILATLNPDGSPQTSPVYVGLDGDDLVIPSQAGRRKHKNLLRDPRVSITVYDTADPQNYVEVRGTATIGEDVGRRLAYDLDEQYDGPGAGDSVLALPPEVQRIVIRVTPTHVAGRAAR</sequence>
<dbReference type="PANTHER" id="PTHR35176">
    <property type="entry name" value="HEME OXYGENASE HI_0854-RELATED"/>
    <property type="match status" value="1"/>
</dbReference>
<dbReference type="STRING" id="417292.SAMN05421806_103256"/>
<evidence type="ECO:0000313" key="4">
    <source>
        <dbReference type="Proteomes" id="UP000199155"/>
    </source>
</evidence>
<organism evidence="3 4">
    <name type="scientific">Streptomyces indicus</name>
    <dbReference type="NCBI Taxonomy" id="417292"/>
    <lineage>
        <taxon>Bacteria</taxon>
        <taxon>Bacillati</taxon>
        <taxon>Actinomycetota</taxon>
        <taxon>Actinomycetes</taxon>
        <taxon>Kitasatosporales</taxon>
        <taxon>Streptomycetaceae</taxon>
        <taxon>Streptomyces</taxon>
    </lineage>
</organism>
<dbReference type="SUPFAM" id="SSF50475">
    <property type="entry name" value="FMN-binding split barrel"/>
    <property type="match status" value="1"/>
</dbReference>
<dbReference type="Proteomes" id="UP000199155">
    <property type="component" value="Unassembled WGS sequence"/>
</dbReference>
<accession>A0A1G8XKI8</accession>
<evidence type="ECO:0000256" key="1">
    <source>
        <dbReference type="ARBA" id="ARBA00023002"/>
    </source>
</evidence>
<dbReference type="Pfam" id="PF01243">
    <property type="entry name" value="PNPOx_N"/>
    <property type="match status" value="1"/>
</dbReference>
<dbReference type="InterPro" id="IPR011576">
    <property type="entry name" value="Pyridox_Oxase_N"/>
</dbReference>
<dbReference type="GO" id="GO:0005829">
    <property type="term" value="C:cytosol"/>
    <property type="evidence" value="ECO:0007669"/>
    <property type="project" value="TreeGrafter"/>
</dbReference>
<dbReference type="RefSeq" id="WP_093608594.1">
    <property type="nucleotide sequence ID" value="NZ_FNFF01000003.1"/>
</dbReference>
<dbReference type="GO" id="GO:0070967">
    <property type="term" value="F:coenzyme F420 binding"/>
    <property type="evidence" value="ECO:0007669"/>
    <property type="project" value="TreeGrafter"/>
</dbReference>
<dbReference type="EMBL" id="FNFF01000003">
    <property type="protein sequence ID" value="SDJ90917.1"/>
    <property type="molecule type" value="Genomic_DNA"/>
</dbReference>
<keyword evidence="1" id="KW-0560">Oxidoreductase</keyword>
<evidence type="ECO:0000313" key="3">
    <source>
        <dbReference type="EMBL" id="SDJ90917.1"/>
    </source>
</evidence>